<accession>A0A481YV01</accession>
<protein>
    <submittedName>
        <fullName evidence="2">Uncharacterized protein</fullName>
    </submittedName>
</protein>
<sequence>MDELEEDFFLGEEYETEESFGEEEEEVSYGPSSSPEIELDPGRFDPGRFEPGLPISRIQKIFRDPLEVTLDTLHGALASSAYEIFRKDIRTDAYRFVTKLPREKITLYNVDVLAPAAIFIVEYTKTGINKKNITEFIKKTSNLAEINHLDFIRYIRMLS</sequence>
<reference evidence="2" key="1">
    <citation type="journal article" date="2019" name="MBio">
        <title>Virus Genomes from Deep Sea Sediments Expand the Ocean Megavirome and Support Independent Origins of Viral Gigantism.</title>
        <authorList>
            <person name="Backstrom D."/>
            <person name="Yutin N."/>
            <person name="Jorgensen S.L."/>
            <person name="Dharamshi J."/>
            <person name="Homa F."/>
            <person name="Zaremba-Niedwiedzka K."/>
            <person name="Spang A."/>
            <person name="Wolf Y.I."/>
            <person name="Koonin E.V."/>
            <person name="Ettema T.J."/>
        </authorList>
    </citation>
    <scope>NUCLEOTIDE SEQUENCE</scope>
</reference>
<dbReference type="EMBL" id="MK500334">
    <property type="protein sequence ID" value="QBK86336.1"/>
    <property type="molecule type" value="Genomic_DNA"/>
</dbReference>
<proteinExistence type="predicted"/>
<evidence type="ECO:0000313" key="2">
    <source>
        <dbReference type="EMBL" id="QBK86336.1"/>
    </source>
</evidence>
<evidence type="ECO:0000256" key="1">
    <source>
        <dbReference type="SAM" id="MobiDB-lite"/>
    </source>
</evidence>
<gene>
    <name evidence="2" type="ORF">LCMAC102_01310</name>
</gene>
<feature type="region of interest" description="Disordered" evidence="1">
    <location>
        <begin position="1"/>
        <end position="43"/>
    </location>
</feature>
<organism evidence="2">
    <name type="scientific">Marseillevirus LCMAC102</name>
    <dbReference type="NCBI Taxonomy" id="2506603"/>
    <lineage>
        <taxon>Viruses</taxon>
        <taxon>Varidnaviria</taxon>
        <taxon>Bamfordvirae</taxon>
        <taxon>Nucleocytoviricota</taxon>
        <taxon>Megaviricetes</taxon>
        <taxon>Pimascovirales</taxon>
        <taxon>Pimascovirales incertae sedis</taxon>
        <taxon>Marseilleviridae</taxon>
    </lineage>
</organism>
<name>A0A481YV01_9VIRU</name>
<feature type="compositionally biased region" description="Acidic residues" evidence="1">
    <location>
        <begin position="1"/>
        <end position="27"/>
    </location>
</feature>